<evidence type="ECO:0000256" key="2">
    <source>
        <dbReference type="ARBA" id="ARBA00009320"/>
    </source>
</evidence>
<keyword evidence="7" id="KW-0456">Lyase</keyword>
<dbReference type="InterPro" id="IPR050571">
    <property type="entry name" value="Class-IV_PLP-Dep_Aminotrnsfr"/>
</dbReference>
<comment type="subunit">
    <text evidence="3">Homodimer.</text>
</comment>
<dbReference type="NCBIfam" id="NF005800">
    <property type="entry name" value="PRK07650.1"/>
    <property type="match status" value="1"/>
</dbReference>
<evidence type="ECO:0000256" key="4">
    <source>
        <dbReference type="ARBA" id="ARBA00022898"/>
    </source>
</evidence>
<evidence type="ECO:0000256" key="6">
    <source>
        <dbReference type="RuleBase" id="RU004516"/>
    </source>
</evidence>
<dbReference type="CDD" id="cd00449">
    <property type="entry name" value="PLPDE_IV"/>
    <property type="match status" value="1"/>
</dbReference>
<dbReference type="SUPFAM" id="SSF56752">
    <property type="entry name" value="D-aminoacid aminotransferase-like PLP-dependent enzymes"/>
    <property type="match status" value="1"/>
</dbReference>
<dbReference type="AlphaFoldDB" id="A0A934IXU3"/>
<comment type="caution">
    <text evidence="7">The sequence shown here is derived from an EMBL/GenBank/DDBJ whole genome shotgun (WGS) entry which is preliminary data.</text>
</comment>
<dbReference type="InterPro" id="IPR036038">
    <property type="entry name" value="Aminotransferase-like"/>
</dbReference>
<dbReference type="Gene3D" id="3.20.10.10">
    <property type="entry name" value="D-amino Acid Aminotransferase, subunit A, domain 2"/>
    <property type="match status" value="1"/>
</dbReference>
<gene>
    <name evidence="7" type="primary">pabC</name>
    <name evidence="7" type="ORF">JFN88_07990</name>
</gene>
<comment type="similarity">
    <text evidence="2 5">Belongs to the class-IV pyridoxal-phosphate-dependent aminotransferase family.</text>
</comment>
<proteinExistence type="inferred from homology"/>
<keyword evidence="8" id="KW-1185">Reference proteome</keyword>
<dbReference type="Pfam" id="PF01063">
    <property type="entry name" value="Aminotran_4"/>
    <property type="match status" value="1"/>
</dbReference>
<keyword evidence="4 6" id="KW-0663">Pyridoxal phosphate</keyword>
<dbReference type="EC" id="4.1.3.38" evidence="7"/>
<dbReference type="GO" id="GO:0008652">
    <property type="term" value="P:amino acid biosynthetic process"/>
    <property type="evidence" value="ECO:0007669"/>
    <property type="project" value="UniProtKB-ARBA"/>
</dbReference>
<dbReference type="GO" id="GO:0005829">
    <property type="term" value="C:cytosol"/>
    <property type="evidence" value="ECO:0007669"/>
    <property type="project" value="TreeGrafter"/>
</dbReference>
<dbReference type="InterPro" id="IPR001544">
    <property type="entry name" value="Aminotrans_IV"/>
</dbReference>
<evidence type="ECO:0000256" key="1">
    <source>
        <dbReference type="ARBA" id="ARBA00001933"/>
    </source>
</evidence>
<dbReference type="PANTHER" id="PTHR42743">
    <property type="entry name" value="AMINO-ACID AMINOTRANSFERASE"/>
    <property type="match status" value="1"/>
</dbReference>
<evidence type="ECO:0000256" key="5">
    <source>
        <dbReference type="RuleBase" id="RU004106"/>
    </source>
</evidence>
<dbReference type="GO" id="GO:0046394">
    <property type="term" value="P:carboxylic acid biosynthetic process"/>
    <property type="evidence" value="ECO:0007669"/>
    <property type="project" value="UniProtKB-ARBA"/>
</dbReference>
<protein>
    <submittedName>
        <fullName evidence="7">Aminodeoxychorismate lyase</fullName>
        <ecNumber evidence="7">4.1.3.38</ecNumber>
    </submittedName>
</protein>
<organism evidence="7 8">
    <name type="scientific">Paenibacillus roseus</name>
    <dbReference type="NCBI Taxonomy" id="2798579"/>
    <lineage>
        <taxon>Bacteria</taxon>
        <taxon>Bacillati</taxon>
        <taxon>Bacillota</taxon>
        <taxon>Bacilli</taxon>
        <taxon>Bacillales</taxon>
        <taxon>Paenibacillaceae</taxon>
        <taxon>Paenibacillus</taxon>
    </lineage>
</organism>
<dbReference type="FunFam" id="3.20.10.10:FF:000002">
    <property type="entry name" value="D-alanine aminotransferase"/>
    <property type="match status" value="1"/>
</dbReference>
<sequence length="297" mass="32976">MKVGFNGAILDAQEAVISVYDHGFLYGLGLFETFRTYGGRPFLLEWHLERLAQACRELGIRYHPDEEHLIGWLRELMNANGLEEAYVRLTVSAGEEELGLPTGDYFRPNVVLLVKPLPLPSPKLDREGKELRLLRTPRNTPEGETRYKSLHYMNNIVAKRELSATDAPPGTEGLMCTRDGCLAEGIVSNLFFVREGKLCTPAVQTGILPGITRRKVLELASNMGIPAEEGLYTWSNLLQAEEVLLTNSVQELVPVTKLTDTKNTAVIVSGGESGRLTQRLLAAYREQAHGRKAETDA</sequence>
<dbReference type="EMBL" id="JAELUP010000023">
    <property type="protein sequence ID" value="MBJ6361247.1"/>
    <property type="molecule type" value="Genomic_DNA"/>
</dbReference>
<dbReference type="InterPro" id="IPR018300">
    <property type="entry name" value="Aminotrans_IV_CS"/>
</dbReference>
<dbReference type="PANTHER" id="PTHR42743:SF11">
    <property type="entry name" value="AMINODEOXYCHORISMATE LYASE"/>
    <property type="match status" value="1"/>
</dbReference>
<evidence type="ECO:0000313" key="7">
    <source>
        <dbReference type="EMBL" id="MBJ6361247.1"/>
    </source>
</evidence>
<dbReference type="InterPro" id="IPR043131">
    <property type="entry name" value="BCAT-like_N"/>
</dbReference>
<comment type="cofactor">
    <cofactor evidence="1 6">
        <name>pyridoxal 5'-phosphate</name>
        <dbReference type="ChEBI" id="CHEBI:597326"/>
    </cofactor>
</comment>
<accession>A0A934IXU3</accession>
<reference evidence="7" key="1">
    <citation type="submission" date="2020-12" db="EMBL/GenBank/DDBJ databases">
        <authorList>
            <person name="Huq M.A."/>
        </authorList>
    </citation>
    <scope>NUCLEOTIDE SEQUENCE</scope>
    <source>
        <strain evidence="7">MAHUQ-46</strain>
    </source>
</reference>
<dbReference type="PROSITE" id="PS00770">
    <property type="entry name" value="AA_TRANSFER_CLASS_4"/>
    <property type="match status" value="1"/>
</dbReference>
<evidence type="ECO:0000313" key="8">
    <source>
        <dbReference type="Proteomes" id="UP000640274"/>
    </source>
</evidence>
<dbReference type="RefSeq" id="WP_199018801.1">
    <property type="nucleotide sequence ID" value="NZ_JAELUP010000023.1"/>
</dbReference>
<dbReference type="InterPro" id="IPR043132">
    <property type="entry name" value="BCAT-like_C"/>
</dbReference>
<name>A0A934IXU3_9BACL</name>
<dbReference type="GO" id="GO:0008696">
    <property type="term" value="F:4-amino-4-deoxychorismate lyase activity"/>
    <property type="evidence" value="ECO:0007669"/>
    <property type="project" value="UniProtKB-EC"/>
</dbReference>
<dbReference type="Proteomes" id="UP000640274">
    <property type="component" value="Unassembled WGS sequence"/>
</dbReference>
<dbReference type="Gene3D" id="3.30.470.10">
    <property type="match status" value="1"/>
</dbReference>
<evidence type="ECO:0000256" key="3">
    <source>
        <dbReference type="ARBA" id="ARBA00011738"/>
    </source>
</evidence>